<dbReference type="PANTHER" id="PTHR22872:SF2">
    <property type="entry name" value="INHIBITOR OF BRUTON TYROSINE KINASE"/>
    <property type="match status" value="1"/>
</dbReference>
<gene>
    <name evidence="5" type="ORF">CANVERA_P0798</name>
</gene>
<proteinExistence type="predicted"/>
<accession>A0A9W4TSV9</accession>
<dbReference type="SUPFAM" id="SSF48403">
    <property type="entry name" value="Ankyrin repeat"/>
    <property type="match status" value="1"/>
</dbReference>
<dbReference type="Gene3D" id="2.130.10.30">
    <property type="entry name" value="Regulator of chromosome condensation 1/beta-lactamase-inhibitor protein II"/>
    <property type="match status" value="1"/>
</dbReference>
<organism evidence="5 6">
    <name type="scientific">Candida verbasci</name>
    <dbReference type="NCBI Taxonomy" id="1227364"/>
    <lineage>
        <taxon>Eukaryota</taxon>
        <taxon>Fungi</taxon>
        <taxon>Dikarya</taxon>
        <taxon>Ascomycota</taxon>
        <taxon>Saccharomycotina</taxon>
        <taxon>Pichiomycetes</taxon>
        <taxon>Debaryomycetaceae</taxon>
        <taxon>Candida/Lodderomyces clade</taxon>
        <taxon>Candida</taxon>
    </lineage>
</organism>
<dbReference type="SUPFAM" id="SSF54695">
    <property type="entry name" value="POZ domain"/>
    <property type="match status" value="1"/>
</dbReference>
<name>A0A9W4TSV9_9ASCO</name>
<feature type="compositionally biased region" description="Polar residues" evidence="3">
    <location>
        <begin position="1072"/>
        <end position="1082"/>
    </location>
</feature>
<dbReference type="InterPro" id="IPR036770">
    <property type="entry name" value="Ankyrin_rpt-contain_sf"/>
</dbReference>
<dbReference type="InterPro" id="IPR009091">
    <property type="entry name" value="RCC1/BLIP-II"/>
</dbReference>
<dbReference type="Gene3D" id="1.25.40.20">
    <property type="entry name" value="Ankyrin repeat-containing domain"/>
    <property type="match status" value="1"/>
</dbReference>
<evidence type="ECO:0000256" key="2">
    <source>
        <dbReference type="PROSITE-ProRule" id="PRU00235"/>
    </source>
</evidence>
<feature type="repeat" description="RCC1" evidence="2">
    <location>
        <begin position="219"/>
        <end position="267"/>
    </location>
</feature>
<evidence type="ECO:0000313" key="5">
    <source>
        <dbReference type="EMBL" id="CAI5756282.1"/>
    </source>
</evidence>
<dbReference type="InterPro" id="IPR011333">
    <property type="entry name" value="SKP1/BTB/POZ_sf"/>
</dbReference>
<dbReference type="Gene3D" id="3.30.710.10">
    <property type="entry name" value="Potassium Channel Kv1.1, Chain A"/>
    <property type="match status" value="1"/>
</dbReference>
<dbReference type="SMART" id="SM00248">
    <property type="entry name" value="ANK"/>
    <property type="match status" value="2"/>
</dbReference>
<dbReference type="PROSITE" id="PS50012">
    <property type="entry name" value="RCC1_3"/>
    <property type="match status" value="3"/>
</dbReference>
<dbReference type="InterPro" id="IPR002110">
    <property type="entry name" value="Ankyrin_rpt"/>
</dbReference>
<feature type="compositionally biased region" description="Low complexity" evidence="3">
    <location>
        <begin position="1197"/>
        <end position="1211"/>
    </location>
</feature>
<feature type="region of interest" description="Disordered" evidence="3">
    <location>
        <begin position="1036"/>
        <end position="1082"/>
    </location>
</feature>
<feature type="compositionally biased region" description="Basic residues" evidence="3">
    <location>
        <begin position="1263"/>
        <end position="1272"/>
    </location>
</feature>
<feature type="domain" description="BTB" evidence="4">
    <location>
        <begin position="782"/>
        <end position="839"/>
    </location>
</feature>
<evidence type="ECO:0000256" key="1">
    <source>
        <dbReference type="ARBA" id="ARBA00022737"/>
    </source>
</evidence>
<feature type="compositionally biased region" description="Polar residues" evidence="3">
    <location>
        <begin position="1154"/>
        <end position="1174"/>
    </location>
</feature>
<evidence type="ECO:0000313" key="6">
    <source>
        <dbReference type="Proteomes" id="UP001152885"/>
    </source>
</evidence>
<dbReference type="Pfam" id="PF12796">
    <property type="entry name" value="Ank_2"/>
    <property type="match status" value="1"/>
</dbReference>
<dbReference type="Proteomes" id="UP001152885">
    <property type="component" value="Unassembled WGS sequence"/>
</dbReference>
<keyword evidence="1" id="KW-0677">Repeat</keyword>
<dbReference type="SUPFAM" id="SSF50985">
    <property type="entry name" value="RCC1/BLIP-II"/>
    <property type="match status" value="1"/>
</dbReference>
<dbReference type="EMBL" id="CANTUO010000001">
    <property type="protein sequence ID" value="CAI5756282.1"/>
    <property type="molecule type" value="Genomic_DNA"/>
</dbReference>
<feature type="repeat" description="RCC1" evidence="2">
    <location>
        <begin position="154"/>
        <end position="218"/>
    </location>
</feature>
<dbReference type="InterPro" id="IPR000210">
    <property type="entry name" value="BTB/POZ_dom"/>
</dbReference>
<reference evidence="5" key="1">
    <citation type="submission" date="2022-12" db="EMBL/GenBank/DDBJ databases">
        <authorList>
            <person name="Brejova B."/>
        </authorList>
    </citation>
    <scope>NUCLEOTIDE SEQUENCE</scope>
</reference>
<sequence>MNNIDIPNLQNLSKDELFKKDIFGRTILHVIILTNNIELFKQLLKNEFIDKILLLCDYESGWNALHYIIFHKRITILKLLFGYFRSINNIIFNTQLIDLLKCKDRNGNVPLQLMNNDFKNLVWIPKYITEDGFEFIYRDKKYSILWDEIARGGSEIYVLGCNTNNQLGLGDSTDRSTPTSISHRVFKEEEEKICDIMRKPRFRKIVISKNHSIVITYEGDVYSSGNGSRGRLGHENLKNCFNFKKIDLTECVDVSISNNHSIVLTENNDIYAWGLNSFNQLGVPNQKSKNYLDDFISTPILLNLKHKEWLLGVQVSKIHSLTWSKNNLYFWGLNVGQMGIICHGDIEVKLQDESIKGEIQFPKMVSLRDEIKCVSTSELITCVVTVQNDIHVYYKHQHFKLPKIYKGNDKHFDIFKPARITEAAVINKIVTRGPDNNMILLSNGSILKFSINVNDSKNTKYTSVWKAYDHELVAIDLDLSNDGSVVLCTKSGHVFVKSVQSNQRKSSMSGTTLPIALSKNKFKKIENINNIVRVTCDAKFLSLGFIRDDINLLPFELRKNRFFKDIEYLSSVNEVNYFRKQDQLFKKKTQCYITNYFDMEIDEFSEDKLLEQYNQHFKADPVKLEDTYECYSQDEIEMINNLFDEEYNYTEIEYGKEYDSFIEVAGVKIGFHKELFRIRSPIFKRLYDLDDPNEYLISQVKANWSKGILKIENVQILSVLLLIHTVCSNRKVDIWKRYNSRHNFPNRLKLVHDEYDQLLNSFEISYNQTTKFISEFQNFNNGNVLFKLLDGELNAHSFILKSRSAYFETLLSDRWDNIKELDFTGLTTFQMSFILKHLYGVSNVDIFETFKFQFHQRDEFINSLLELIEIADEMLLFQLKDLIQLVIGDMISLENVLILIVHADYLSCKKLFYQCCWYIYNNLELLIFDSSFKEIPNEILEKLETQIKFLQDCHKIDIHSSKKWNWTGKLVNQFVNNITEFNENFMSDRKGFSSFELIIDNERKPKDVSKKKKSRKSSTLNNDIIEFRKSINSNVDAIKKSPSPVSQLPSPPNSSTSNKVKSISPPPKSILNWANGTNSDKPELQTQAKEIKFNGWATDPNSAQKSMMEFSPTPSPELKSKPKLKFTKLSQKERKKLAAQQVEVPKASPPPQQPSNLAPWSNISCQPISNNSVNDLPILGSTKSSNGKISPPPAQRSTSMSDTISITSTPSLQEIMIQETLKLEQSKNQDTKKKSLLEIQQEQEFAKWWDQESKRVQKEMKKQQPRKRKEQK</sequence>
<feature type="compositionally biased region" description="Basic and acidic residues" evidence="3">
    <location>
        <begin position="1248"/>
        <end position="1262"/>
    </location>
</feature>
<protein>
    <recommendedName>
        <fullName evidence="4">BTB domain-containing protein</fullName>
    </recommendedName>
</protein>
<dbReference type="AlphaFoldDB" id="A0A9W4TSV9"/>
<keyword evidence="6" id="KW-1185">Reference proteome</keyword>
<evidence type="ECO:0000256" key="3">
    <source>
        <dbReference type="SAM" id="MobiDB-lite"/>
    </source>
</evidence>
<dbReference type="PANTHER" id="PTHR22872">
    <property type="entry name" value="BTK-BINDING PROTEIN-RELATED"/>
    <property type="match status" value="1"/>
</dbReference>
<dbReference type="InterPro" id="IPR051625">
    <property type="entry name" value="Signaling_Regulatory_Domain"/>
</dbReference>
<dbReference type="CDD" id="cd14733">
    <property type="entry name" value="BACK"/>
    <property type="match status" value="1"/>
</dbReference>
<dbReference type="Pfam" id="PF00415">
    <property type="entry name" value="RCC1"/>
    <property type="match status" value="1"/>
</dbReference>
<feature type="region of interest" description="Disordered" evidence="3">
    <location>
        <begin position="1248"/>
        <end position="1272"/>
    </location>
</feature>
<feature type="region of interest" description="Disordered" evidence="3">
    <location>
        <begin position="1097"/>
        <end position="1211"/>
    </location>
</feature>
<dbReference type="PROSITE" id="PS50097">
    <property type="entry name" value="BTB"/>
    <property type="match status" value="1"/>
</dbReference>
<comment type="caution">
    <text evidence="5">The sequence shown here is derived from an EMBL/GenBank/DDBJ whole genome shotgun (WGS) entry which is preliminary data.</text>
</comment>
<evidence type="ECO:0000259" key="4">
    <source>
        <dbReference type="PROSITE" id="PS50097"/>
    </source>
</evidence>
<dbReference type="OrthoDB" id="1893551at2759"/>
<dbReference type="InterPro" id="IPR000408">
    <property type="entry name" value="Reg_chr_condens"/>
</dbReference>
<dbReference type="Pfam" id="PF13540">
    <property type="entry name" value="RCC1_2"/>
    <property type="match status" value="1"/>
</dbReference>
<feature type="repeat" description="RCC1" evidence="2">
    <location>
        <begin position="268"/>
        <end position="326"/>
    </location>
</feature>